<evidence type="ECO:0000313" key="1">
    <source>
        <dbReference type="EMBL" id="QDT19633.1"/>
    </source>
</evidence>
<proteinExistence type="predicted"/>
<accession>A0A517PJT2</accession>
<protein>
    <submittedName>
        <fullName evidence="1">Uncharacterized protein</fullName>
    </submittedName>
</protein>
<reference evidence="1 2" key="1">
    <citation type="submission" date="2019-02" db="EMBL/GenBank/DDBJ databases">
        <title>Deep-cultivation of Planctomycetes and their phenomic and genomic characterization uncovers novel biology.</title>
        <authorList>
            <person name="Wiegand S."/>
            <person name="Jogler M."/>
            <person name="Boedeker C."/>
            <person name="Pinto D."/>
            <person name="Vollmers J."/>
            <person name="Rivas-Marin E."/>
            <person name="Kohn T."/>
            <person name="Peeters S.H."/>
            <person name="Heuer A."/>
            <person name="Rast P."/>
            <person name="Oberbeckmann S."/>
            <person name="Bunk B."/>
            <person name="Jeske O."/>
            <person name="Meyerdierks A."/>
            <person name="Storesund J.E."/>
            <person name="Kallscheuer N."/>
            <person name="Luecker S."/>
            <person name="Lage O.M."/>
            <person name="Pohl T."/>
            <person name="Merkel B.J."/>
            <person name="Hornburger P."/>
            <person name="Mueller R.-W."/>
            <person name="Bruemmer F."/>
            <person name="Labrenz M."/>
            <person name="Spormann A.M."/>
            <person name="Op den Camp H."/>
            <person name="Overmann J."/>
            <person name="Amann R."/>
            <person name="Jetten M.S.M."/>
            <person name="Mascher T."/>
            <person name="Medema M.H."/>
            <person name="Devos D.P."/>
            <person name="Kaster A.-K."/>
            <person name="Ovreas L."/>
            <person name="Rohde M."/>
            <person name="Galperin M.Y."/>
            <person name="Jogler C."/>
        </authorList>
    </citation>
    <scope>NUCLEOTIDE SEQUENCE [LARGE SCALE GENOMIC DNA]</scope>
    <source>
        <strain evidence="1 2">HG66A1</strain>
    </source>
</reference>
<dbReference type="Proteomes" id="UP000320421">
    <property type="component" value="Chromosome"/>
</dbReference>
<organism evidence="1 2">
    <name type="scientific">Gimesia chilikensis</name>
    <dbReference type="NCBI Taxonomy" id="2605989"/>
    <lineage>
        <taxon>Bacteria</taxon>
        <taxon>Pseudomonadati</taxon>
        <taxon>Planctomycetota</taxon>
        <taxon>Planctomycetia</taxon>
        <taxon>Planctomycetales</taxon>
        <taxon>Planctomycetaceae</taxon>
        <taxon>Gimesia</taxon>
    </lineage>
</organism>
<name>A0A517PJT2_9PLAN</name>
<dbReference type="AlphaFoldDB" id="A0A517PJT2"/>
<sequence length="70" mass="7928">MQSGFQILRVPAADEFSATGSSRSDGGHWIKSAVNRKPVSREWLRLVLLAEEDFEEGRGEVKWDFALCFL</sequence>
<dbReference type="EMBL" id="CP036266">
    <property type="protein sequence ID" value="QDT19633.1"/>
    <property type="molecule type" value="Genomic_DNA"/>
</dbReference>
<keyword evidence="2" id="KW-1185">Reference proteome</keyword>
<gene>
    <name evidence="1" type="ORF">HG66A1_14000</name>
</gene>
<evidence type="ECO:0000313" key="2">
    <source>
        <dbReference type="Proteomes" id="UP000320421"/>
    </source>
</evidence>